<comment type="similarity">
    <text evidence="1">Belongs to the glycosyltransferase 20 family.</text>
</comment>
<keyword evidence="2" id="KW-0808">Transferase</keyword>
<proteinExistence type="inferred from homology"/>
<name>A0A125NVW3_HYPSL</name>
<dbReference type="EC" id="2.4.1.15" evidence="2"/>
<keyword evidence="2" id="KW-0328">Glycosyltransferase</keyword>
<evidence type="ECO:0000256" key="1">
    <source>
        <dbReference type="ARBA" id="ARBA00008799"/>
    </source>
</evidence>
<accession>A0A125NVW3</accession>
<dbReference type="GO" id="GO:0005992">
    <property type="term" value="P:trehalose biosynthetic process"/>
    <property type="evidence" value="ECO:0007669"/>
    <property type="project" value="InterPro"/>
</dbReference>
<comment type="caution">
    <text evidence="2">The sequence shown here is derived from an EMBL/GenBank/DDBJ whole genome shotgun (WGS) entry which is preliminary data.</text>
</comment>
<dbReference type="Pfam" id="PF00982">
    <property type="entry name" value="Glyco_transf_20"/>
    <property type="match status" value="1"/>
</dbReference>
<dbReference type="SUPFAM" id="SSF53756">
    <property type="entry name" value="UDP-Glycosyltransferase/glycogen phosphorylase"/>
    <property type="match status" value="1"/>
</dbReference>
<dbReference type="InterPro" id="IPR001830">
    <property type="entry name" value="Glyco_trans_20"/>
</dbReference>
<keyword evidence="3" id="KW-1185">Reference proteome</keyword>
<evidence type="ECO:0000313" key="2">
    <source>
        <dbReference type="EMBL" id="KWT71008.1"/>
    </source>
</evidence>
<sequence length="492" mass="55309">MGRIILVSNRVADISKAAQAGGMAVALADTLRSREGLWFGWNGRISDRRSEQITTPDISHINNTTIATLPLSSREHEGYYTGYSNNVLWPVFHARLDIAQFESGHFERYLAVNRRFAQALHPLLKPDDTIWVHDYHLIPLALELRKLGVKNPIGFFLHIPVPPAQIFLAIPEHRELARGLAAYDLVGLQTKIDVGNLIDYLQDGAFGQILKDGRIRAFDREMAIASFPVGIDVEGFVGQRARQTRDRSPGIARIIGVDRLDYTKGLPQKFRAFSRFLAQNADYRGKVVLSQIAPPTRESVSAYADIRNELETLSGSINGRFGELDWVPIHYIHRSAPRRTLVDIYRSSRVGLVTPLRDGMNLVAKEYIAAQNPHDPGVLILSRFAGAAEQLKDALIVNPYDIDEMATAIKTALEMPLEERQEHYDSLIDGIKRQDTFMWCRSFLQALERLGRRGTLAVPRQPLEAARKALQEIELARVHPRVGTNRIAPDPI</sequence>
<evidence type="ECO:0000313" key="3">
    <source>
        <dbReference type="Proteomes" id="UP000059074"/>
    </source>
</evidence>
<dbReference type="PANTHER" id="PTHR10788:SF106">
    <property type="entry name" value="BCDNA.GH08860"/>
    <property type="match status" value="1"/>
</dbReference>
<protein>
    <submittedName>
        <fullName evidence="2">Alpha,alpha-trehalose-phosphate synthase [UDP-forming]</fullName>
        <ecNumber evidence="2">2.4.1.15</ecNumber>
    </submittedName>
</protein>
<dbReference type="PANTHER" id="PTHR10788">
    <property type="entry name" value="TREHALOSE-6-PHOSPHATE SYNTHASE"/>
    <property type="match status" value="1"/>
</dbReference>
<dbReference type="PATRIC" id="fig|121290.4.peg.1142"/>
<reference evidence="2 3" key="1">
    <citation type="submission" date="2015-10" db="EMBL/GenBank/DDBJ databases">
        <title>Transcriptomic analysis of a linuron degrading triple-species bacterial consortium.</title>
        <authorList>
            <person name="Albers P."/>
        </authorList>
    </citation>
    <scope>NUCLEOTIDE SEQUENCE [LARGE SCALE GENOMIC DNA]</scope>
    <source>
        <strain evidence="2 3">WDL6</strain>
    </source>
</reference>
<gene>
    <name evidence="2" type="ORF">APY04_0670</name>
</gene>
<organism evidence="2 3">
    <name type="scientific">Hyphomicrobium sulfonivorans</name>
    <dbReference type="NCBI Taxonomy" id="121290"/>
    <lineage>
        <taxon>Bacteria</taxon>
        <taxon>Pseudomonadati</taxon>
        <taxon>Pseudomonadota</taxon>
        <taxon>Alphaproteobacteria</taxon>
        <taxon>Hyphomicrobiales</taxon>
        <taxon>Hyphomicrobiaceae</taxon>
        <taxon>Hyphomicrobium</taxon>
    </lineage>
</organism>
<dbReference type="Proteomes" id="UP000059074">
    <property type="component" value="Unassembled WGS sequence"/>
</dbReference>
<dbReference type="STRING" id="121290.APY04_0670"/>
<dbReference type="GO" id="GO:0003825">
    <property type="term" value="F:alpha,alpha-trehalose-phosphate synthase (UDP-forming) activity"/>
    <property type="evidence" value="ECO:0007669"/>
    <property type="project" value="UniProtKB-EC"/>
</dbReference>
<dbReference type="EMBL" id="LMTR01000027">
    <property type="protein sequence ID" value="KWT71008.1"/>
    <property type="molecule type" value="Genomic_DNA"/>
</dbReference>
<dbReference type="OrthoDB" id="9815690at2"/>
<dbReference type="AlphaFoldDB" id="A0A125NVW3"/>
<dbReference type="Gene3D" id="3.40.50.2000">
    <property type="entry name" value="Glycogen Phosphorylase B"/>
    <property type="match status" value="2"/>
</dbReference>
<dbReference type="CDD" id="cd03788">
    <property type="entry name" value="GT20_TPS"/>
    <property type="match status" value="1"/>
</dbReference>